<dbReference type="InterPro" id="IPR050834">
    <property type="entry name" value="Glycosyltransf_2"/>
</dbReference>
<dbReference type="Gene3D" id="3.90.550.10">
    <property type="entry name" value="Spore Coat Polysaccharide Biosynthesis Protein SpsA, Chain A"/>
    <property type="match status" value="1"/>
</dbReference>
<dbReference type="SUPFAM" id="SSF53448">
    <property type="entry name" value="Nucleotide-diphospho-sugar transferases"/>
    <property type="match status" value="1"/>
</dbReference>
<dbReference type="Pfam" id="PF00535">
    <property type="entry name" value="Glycos_transf_2"/>
    <property type="match status" value="1"/>
</dbReference>
<dbReference type="CDD" id="cd00761">
    <property type="entry name" value="Glyco_tranf_GTA_type"/>
    <property type="match status" value="1"/>
</dbReference>
<dbReference type="InterPro" id="IPR029044">
    <property type="entry name" value="Nucleotide-diphossugar_trans"/>
</dbReference>
<keyword evidence="2" id="KW-0808">Transferase</keyword>
<dbReference type="PANTHER" id="PTHR43685:SF11">
    <property type="entry name" value="GLYCOSYLTRANSFERASE TAGX-RELATED"/>
    <property type="match status" value="1"/>
</dbReference>
<reference evidence="2 3" key="1">
    <citation type="submission" date="2020-03" db="EMBL/GenBank/DDBJ databases">
        <title>Sequencing the genomes of 1000 actinobacteria strains.</title>
        <authorList>
            <person name="Klenk H.-P."/>
        </authorList>
    </citation>
    <scope>NUCLEOTIDE SEQUENCE [LARGE SCALE GENOMIC DNA]</scope>
    <source>
        <strain evidence="2 3">DSM 16403</strain>
    </source>
</reference>
<feature type="domain" description="Glycosyltransferase 2-like" evidence="1">
    <location>
        <begin position="181"/>
        <end position="308"/>
    </location>
</feature>
<evidence type="ECO:0000313" key="2">
    <source>
        <dbReference type="EMBL" id="NJC22638.1"/>
    </source>
</evidence>
<dbReference type="GO" id="GO:0016740">
    <property type="term" value="F:transferase activity"/>
    <property type="evidence" value="ECO:0007669"/>
    <property type="project" value="UniProtKB-KW"/>
</dbReference>
<sequence length="637" mass="71300">MASDGNWDWNDIGRAIEAYRMGGSPKKAVMTVLKSTPRVRLLQLADLCFRQNCLPQDLENAATLYSIAYRLDGPTDFLGKKRSEFFLDAISRSGDREKAQELLPLLDGGNVGEFDRSLYESNATRPRGRAGQDETEWLNSINRMYQSAGLVGIRLVPGDDPAFLRLSSEPAPAVIEGPLVSVVMPVFQPDDATELAIRSALQQTYQNIEVIVVDDGSGPEYVERLNRIAEQDHRLDIIFNEVNSGAYTSRNIGYQRVRGKYMTVFDGDDWQHPQKLELLVREAERISDGQLVSARWTRVDENLHFQYRGWRGAYITPAHVSALFPVAQVRKKLGHWDTVRKAADTEFILRYQLLINEAEPLEVSQAPLTLSLVGTANLSIEDFRLGYRAPDRVSYRAAYEHWHNRIRAGEDNGYLKFPLRERRFPAPARFLPNRPKQEEIEVLIVGDLAESTRAAGSLVTAAEGLAKAGKRVAVMNVPSLLSSYSFTDGMSVHLMELLRDGEVTRVARTDELSANTVVVTDPTAFQFAQFIESSVVAKNLYVLADAAPYDTSKKRHTYEVFTVSQNLEHDFQMRPMWVPTSDRAATVLSRIVSENDLLPLPTEQGSAGAIAADDRFDVHLDRVLAHALHQVTSGGVH</sequence>
<dbReference type="RefSeq" id="WP_167993353.1">
    <property type="nucleotide sequence ID" value="NZ_JAATJL010000001.1"/>
</dbReference>
<evidence type="ECO:0000313" key="3">
    <source>
        <dbReference type="Proteomes" id="UP000547458"/>
    </source>
</evidence>
<dbReference type="Proteomes" id="UP000547458">
    <property type="component" value="Unassembled WGS sequence"/>
</dbReference>
<dbReference type="PANTHER" id="PTHR43685">
    <property type="entry name" value="GLYCOSYLTRANSFERASE"/>
    <property type="match status" value="1"/>
</dbReference>
<name>A0A846RHB4_9MICC</name>
<evidence type="ECO:0000259" key="1">
    <source>
        <dbReference type="Pfam" id="PF00535"/>
    </source>
</evidence>
<keyword evidence="3" id="KW-1185">Reference proteome</keyword>
<accession>A0A846RHB4</accession>
<organism evidence="2 3">
    <name type="scientific">Arthrobacter pigmenti</name>
    <dbReference type="NCBI Taxonomy" id="271432"/>
    <lineage>
        <taxon>Bacteria</taxon>
        <taxon>Bacillati</taxon>
        <taxon>Actinomycetota</taxon>
        <taxon>Actinomycetes</taxon>
        <taxon>Micrococcales</taxon>
        <taxon>Micrococcaceae</taxon>
        <taxon>Arthrobacter</taxon>
    </lineage>
</organism>
<dbReference type="InterPro" id="IPR001173">
    <property type="entry name" value="Glyco_trans_2-like"/>
</dbReference>
<proteinExistence type="predicted"/>
<gene>
    <name evidence="2" type="ORF">BJ994_001714</name>
</gene>
<dbReference type="EMBL" id="JAATJL010000001">
    <property type="protein sequence ID" value="NJC22638.1"/>
    <property type="molecule type" value="Genomic_DNA"/>
</dbReference>
<comment type="caution">
    <text evidence="2">The sequence shown here is derived from an EMBL/GenBank/DDBJ whole genome shotgun (WGS) entry which is preliminary data.</text>
</comment>
<protein>
    <submittedName>
        <fullName evidence="2">Glycosyltransferase involved in cell wall biosynthesis</fullName>
    </submittedName>
</protein>
<dbReference type="AlphaFoldDB" id="A0A846RHB4"/>